<gene>
    <name evidence="2" type="ORF">GLW05_12030</name>
</gene>
<evidence type="ECO:0000259" key="1">
    <source>
        <dbReference type="Pfam" id="PF13518"/>
    </source>
</evidence>
<dbReference type="InterPro" id="IPR055247">
    <property type="entry name" value="InsJ-like_HTH"/>
</dbReference>
<dbReference type="InterPro" id="IPR009057">
    <property type="entry name" value="Homeodomain-like_sf"/>
</dbReference>
<dbReference type="Proteomes" id="UP000468638">
    <property type="component" value="Unassembled WGS sequence"/>
</dbReference>
<dbReference type="InterPro" id="IPR036388">
    <property type="entry name" value="WH-like_DNA-bd_sf"/>
</dbReference>
<sequence length="103" mass="11879">MSRSSFSTVEKLTIINLIRNEHYSINEVASMYNLNWSTIRSWIHKFETLGEAGLEEAKSNTSYSKEFKLNSRCIDKGLMESFRGTLKCEPFAEWCKKCDISPA</sequence>
<dbReference type="AlphaFoldDB" id="A0A6I5A0L8"/>
<proteinExistence type="predicted"/>
<dbReference type="OrthoDB" id="9797531at2"/>
<dbReference type="EMBL" id="WMEQ01000008">
    <property type="protein sequence ID" value="MYL34327.1"/>
    <property type="molecule type" value="Genomic_DNA"/>
</dbReference>
<evidence type="ECO:0000313" key="2">
    <source>
        <dbReference type="EMBL" id="MYL34327.1"/>
    </source>
</evidence>
<dbReference type="RefSeq" id="WP_160848621.1">
    <property type="nucleotide sequence ID" value="NZ_WMEQ01000008.1"/>
</dbReference>
<name>A0A6I5A0L8_9BACI</name>
<organism evidence="2 3">
    <name type="scientific">Pontibacillus yanchengensis</name>
    <dbReference type="NCBI Taxonomy" id="462910"/>
    <lineage>
        <taxon>Bacteria</taxon>
        <taxon>Bacillati</taxon>
        <taxon>Bacillota</taxon>
        <taxon>Bacilli</taxon>
        <taxon>Bacillales</taxon>
        <taxon>Bacillaceae</taxon>
        <taxon>Pontibacillus</taxon>
    </lineage>
</organism>
<protein>
    <submittedName>
        <fullName evidence="2">Helix-turn-helix domain-containing protein</fullName>
    </submittedName>
</protein>
<dbReference type="Pfam" id="PF13518">
    <property type="entry name" value="HTH_28"/>
    <property type="match status" value="1"/>
</dbReference>
<dbReference type="SUPFAM" id="SSF46689">
    <property type="entry name" value="Homeodomain-like"/>
    <property type="match status" value="1"/>
</dbReference>
<comment type="caution">
    <text evidence="2">The sequence shown here is derived from an EMBL/GenBank/DDBJ whole genome shotgun (WGS) entry which is preliminary data.</text>
</comment>
<accession>A0A6I5A0L8</accession>
<evidence type="ECO:0000313" key="3">
    <source>
        <dbReference type="Proteomes" id="UP000468638"/>
    </source>
</evidence>
<feature type="domain" description="Insertion element IS150 protein InsJ-like helix-turn-helix" evidence="1">
    <location>
        <begin position="10"/>
        <end position="55"/>
    </location>
</feature>
<reference evidence="2 3" key="1">
    <citation type="submission" date="2019-11" db="EMBL/GenBank/DDBJ databases">
        <title>Genome sequences of 17 halophilic strains isolated from different environments.</title>
        <authorList>
            <person name="Furrow R.E."/>
        </authorList>
    </citation>
    <scope>NUCLEOTIDE SEQUENCE [LARGE SCALE GENOMIC DNA]</scope>
    <source>
        <strain evidence="2 3">22514_16_FS</strain>
    </source>
</reference>
<dbReference type="Gene3D" id="1.10.10.10">
    <property type="entry name" value="Winged helix-like DNA-binding domain superfamily/Winged helix DNA-binding domain"/>
    <property type="match status" value="1"/>
</dbReference>